<organism evidence="3 4">
    <name type="scientific">Atta colombica</name>
    <dbReference type="NCBI Taxonomy" id="520822"/>
    <lineage>
        <taxon>Eukaryota</taxon>
        <taxon>Metazoa</taxon>
        <taxon>Ecdysozoa</taxon>
        <taxon>Arthropoda</taxon>
        <taxon>Hexapoda</taxon>
        <taxon>Insecta</taxon>
        <taxon>Pterygota</taxon>
        <taxon>Neoptera</taxon>
        <taxon>Endopterygota</taxon>
        <taxon>Hymenoptera</taxon>
        <taxon>Apocrita</taxon>
        <taxon>Aculeata</taxon>
        <taxon>Formicoidea</taxon>
        <taxon>Formicidae</taxon>
        <taxon>Myrmicinae</taxon>
        <taxon>Atta</taxon>
    </lineage>
</organism>
<dbReference type="EMBL" id="KQ976692">
    <property type="protein sequence ID" value="KYM77694.1"/>
    <property type="molecule type" value="Genomic_DNA"/>
</dbReference>
<protein>
    <submittedName>
        <fullName evidence="3">Uncharacterized protein</fullName>
    </submittedName>
</protein>
<feature type="transmembrane region" description="Helical" evidence="2">
    <location>
        <begin position="32"/>
        <end position="54"/>
    </location>
</feature>
<feature type="region of interest" description="Disordered" evidence="1">
    <location>
        <begin position="108"/>
        <end position="133"/>
    </location>
</feature>
<reference evidence="3 4" key="1">
    <citation type="submission" date="2015-09" db="EMBL/GenBank/DDBJ databases">
        <title>Atta colombica WGS genome.</title>
        <authorList>
            <person name="Nygaard S."/>
            <person name="Hu H."/>
            <person name="Boomsma J."/>
            <person name="Zhang G."/>
        </authorList>
    </citation>
    <scope>NUCLEOTIDE SEQUENCE [LARGE SCALE GENOMIC DNA]</scope>
    <source>
        <strain evidence="3">Treedump-2</strain>
        <tissue evidence="3">Whole body</tissue>
    </source>
</reference>
<gene>
    <name evidence="3" type="ORF">ALC53_11704</name>
</gene>
<accession>A0A195B0G6</accession>
<dbReference type="AlphaFoldDB" id="A0A195B0G6"/>
<feature type="compositionally biased region" description="Basic residues" evidence="1">
    <location>
        <begin position="121"/>
        <end position="133"/>
    </location>
</feature>
<name>A0A195B0G6_9HYME</name>
<keyword evidence="2" id="KW-0472">Membrane</keyword>
<evidence type="ECO:0000256" key="2">
    <source>
        <dbReference type="SAM" id="Phobius"/>
    </source>
</evidence>
<dbReference type="Proteomes" id="UP000078540">
    <property type="component" value="Unassembled WGS sequence"/>
</dbReference>
<evidence type="ECO:0000313" key="3">
    <source>
        <dbReference type="EMBL" id="KYM77694.1"/>
    </source>
</evidence>
<keyword evidence="2" id="KW-1133">Transmembrane helix</keyword>
<evidence type="ECO:0000313" key="4">
    <source>
        <dbReference type="Proteomes" id="UP000078540"/>
    </source>
</evidence>
<sequence>MALHRRELQPHRRLCAPDGYRDAMRVVAEGGAMSIGGLLPVVLAMPLTGGWIGARFHARRTAPPWHPCTHSTGHMRLAVCDDARKTFMLFLSRFSYYRFCQTPPMRFPTQKPYRKTLEQRRNRKKKKKKKKNRDKNENEICFLCALLFKCNWKDRAENKGQGQFMAALPSGVGDWLTAATVQHQRRMRESHYARPAK</sequence>
<keyword evidence="4" id="KW-1185">Reference proteome</keyword>
<keyword evidence="2" id="KW-0812">Transmembrane</keyword>
<evidence type="ECO:0000256" key="1">
    <source>
        <dbReference type="SAM" id="MobiDB-lite"/>
    </source>
</evidence>
<proteinExistence type="predicted"/>